<dbReference type="Pfam" id="PF04233">
    <property type="entry name" value="Phage_Mu_F"/>
    <property type="match status" value="1"/>
</dbReference>
<dbReference type="EMBL" id="LR798197">
    <property type="protein sequence ID" value="CAB5151333.1"/>
    <property type="molecule type" value="Genomic_DNA"/>
</dbReference>
<dbReference type="InterPro" id="IPR006528">
    <property type="entry name" value="Phage_head_morphogenesis_dom"/>
</dbReference>
<organism evidence="2">
    <name type="scientific">uncultured Caudovirales phage</name>
    <dbReference type="NCBI Taxonomy" id="2100421"/>
    <lineage>
        <taxon>Viruses</taxon>
        <taxon>Duplodnaviria</taxon>
        <taxon>Heunggongvirae</taxon>
        <taxon>Uroviricota</taxon>
        <taxon>Caudoviricetes</taxon>
        <taxon>Peduoviridae</taxon>
        <taxon>Maltschvirus</taxon>
        <taxon>Maltschvirus maltsch</taxon>
    </lineage>
</organism>
<name>A0A6J7W4V4_9CAUD</name>
<gene>
    <name evidence="2" type="ORF">UFOVP148_36</name>
</gene>
<feature type="domain" description="Phage head morphogenesis" evidence="1">
    <location>
        <begin position="150"/>
        <end position="263"/>
    </location>
</feature>
<protein>
    <submittedName>
        <fullName evidence="2">Phage head morphogenesis domain containing protein</fullName>
    </submittedName>
</protein>
<proteinExistence type="predicted"/>
<accession>A0A6J7W4V4</accession>
<evidence type="ECO:0000313" key="2">
    <source>
        <dbReference type="EMBL" id="CAB5151333.1"/>
    </source>
</evidence>
<evidence type="ECO:0000259" key="1">
    <source>
        <dbReference type="Pfam" id="PF04233"/>
    </source>
</evidence>
<sequence length="274" mass="30874">MATKPNIKGKLGKTLRPNVGIAVDFSKPTLRLLELMHNDIKRELTKVFKETNFGSAMDASTTSQARIILNWLLRKWSKRFDEVAKSSVDRMIDRTIKNSALTLTSSIEDVDKNLSIDMNFYNEQINEVIKASTQEAANLIKVIPERYINDVQGQVMRSITTGKGLADLVPYLTEKYHGNVRRAKNTALDQTRKAYQSINTARLKSLGVKKFVWIHSGGGKKPRLDHIRMSGKEFSFDDPPVIGTMYGNEVKGLPGDLPNCRCVCKPIINFDLED</sequence>
<reference evidence="2" key="1">
    <citation type="submission" date="2020-05" db="EMBL/GenBank/DDBJ databases">
        <authorList>
            <person name="Chiriac C."/>
            <person name="Salcher M."/>
            <person name="Ghai R."/>
            <person name="Kavagutti S V."/>
        </authorList>
    </citation>
    <scope>NUCLEOTIDE SEQUENCE</scope>
</reference>